<proteinExistence type="inferred from homology"/>
<dbReference type="GO" id="GO:0051959">
    <property type="term" value="F:dynein light intermediate chain binding"/>
    <property type="evidence" value="ECO:0007669"/>
    <property type="project" value="TreeGrafter"/>
</dbReference>
<feature type="coiled-coil region" evidence="15">
    <location>
        <begin position="218"/>
        <end position="300"/>
    </location>
</feature>
<organism evidence="18 19">
    <name type="scientific">Esox lucius</name>
    <name type="common">Northern pike</name>
    <dbReference type="NCBI Taxonomy" id="8010"/>
    <lineage>
        <taxon>Eukaryota</taxon>
        <taxon>Metazoa</taxon>
        <taxon>Chordata</taxon>
        <taxon>Craniata</taxon>
        <taxon>Vertebrata</taxon>
        <taxon>Euteleostomi</taxon>
        <taxon>Actinopterygii</taxon>
        <taxon>Neopterygii</taxon>
        <taxon>Teleostei</taxon>
        <taxon>Protacanthopterygii</taxon>
        <taxon>Esociformes</taxon>
        <taxon>Esocidae</taxon>
        <taxon>Esox</taxon>
    </lineage>
</organism>
<dbReference type="InterPro" id="IPR034744">
    <property type="entry name" value="RH2"/>
</dbReference>
<dbReference type="OMA" id="DRFGCES"/>
<evidence type="ECO:0000256" key="1">
    <source>
        <dbReference type="ARBA" id="ARBA00004138"/>
    </source>
</evidence>
<evidence type="ECO:0000313" key="19">
    <source>
        <dbReference type="Proteomes" id="UP000265140"/>
    </source>
</evidence>
<comment type="similarity">
    <text evidence="11">Belongs to the RILPL family.</text>
</comment>
<dbReference type="InterPro" id="IPR034743">
    <property type="entry name" value="RH1"/>
</dbReference>
<reference evidence="18" key="3">
    <citation type="submission" date="2025-08" db="UniProtKB">
        <authorList>
            <consortium name="Ensembl"/>
        </authorList>
    </citation>
    <scope>IDENTIFICATION</scope>
</reference>
<dbReference type="PROSITE" id="PS51776">
    <property type="entry name" value="RH1"/>
    <property type="match status" value="1"/>
</dbReference>
<evidence type="ECO:0000256" key="14">
    <source>
        <dbReference type="ARBA" id="ARBA00042424"/>
    </source>
</evidence>
<evidence type="ECO:0000256" key="3">
    <source>
        <dbReference type="ARBA" id="ARBA00004514"/>
    </source>
</evidence>
<name>A0A3P9A520_ESOLU</name>
<reference evidence="18" key="4">
    <citation type="submission" date="2025-09" db="UniProtKB">
        <authorList>
            <consortium name="Ensembl"/>
        </authorList>
    </citation>
    <scope>IDENTIFICATION</scope>
</reference>
<dbReference type="AlphaFoldDB" id="A0A3P9A520"/>
<evidence type="ECO:0000256" key="10">
    <source>
        <dbReference type="ARBA" id="ARBA00023273"/>
    </source>
</evidence>
<gene>
    <name evidence="18" type="primary">RILPL1</name>
</gene>
<dbReference type="FunFam" id="1.20.58.1770:FF:000003">
    <property type="entry name" value="RILP-like protein 2 isoform X1"/>
    <property type="match status" value="1"/>
</dbReference>
<sequence>MDDMRIVLDKNATELTVMDVYDIAAVMGLEFEHIADQFGCEALLRLMPKVVRVLEMLEVLVARNNNSETEELRRDLDMLRLERKDRLEKEKIRLRELELVEDVWRGEAQDRLSQITQLEVENKRLQKSLSLKDSHVTEEELQRKEGVSEREHQVMMKLKDMVDKQRGDIQEKDHELNLKNEDLKALQLQHHCLRKINLELRHRVRMMDAQCKTVIQQKAEVEAMSQGRQQELEALRQEVARLKEERQHWKLKRAEEEVREVPDALELKEDDSPRFTLQELQDVLQERNELKAQVFMLQEELIYYKSEELEDEINGVCCDSPHESEPSTTEEPASRIKHLIFTAVMPMVAAGLIADDPTLQPIRRFMSFV</sequence>
<evidence type="ECO:0000256" key="8">
    <source>
        <dbReference type="ARBA" id="ARBA00023069"/>
    </source>
</evidence>
<keyword evidence="8" id="KW-0969">Cilium</keyword>
<evidence type="ECO:0000256" key="7">
    <source>
        <dbReference type="ARBA" id="ARBA00023054"/>
    </source>
</evidence>
<evidence type="ECO:0000256" key="15">
    <source>
        <dbReference type="SAM" id="Coils"/>
    </source>
</evidence>
<evidence type="ECO:0000256" key="5">
    <source>
        <dbReference type="ARBA" id="ARBA00022490"/>
    </source>
</evidence>
<dbReference type="Pfam" id="PF11461">
    <property type="entry name" value="RILP"/>
    <property type="match status" value="1"/>
</dbReference>
<dbReference type="Proteomes" id="UP000265140">
    <property type="component" value="Chromosome 13"/>
</dbReference>
<dbReference type="GeneTree" id="ENSGT00940000157897"/>
<dbReference type="STRING" id="8010.ENSELUP00000036102"/>
<dbReference type="GO" id="GO:0005829">
    <property type="term" value="C:cytosol"/>
    <property type="evidence" value="ECO:0007669"/>
    <property type="project" value="UniProtKB-SubCell"/>
</dbReference>
<dbReference type="Gene3D" id="6.10.230.10">
    <property type="match status" value="1"/>
</dbReference>
<evidence type="ECO:0000259" key="17">
    <source>
        <dbReference type="PROSITE" id="PS51777"/>
    </source>
</evidence>
<evidence type="ECO:0000259" key="16">
    <source>
        <dbReference type="PROSITE" id="PS51776"/>
    </source>
</evidence>
<dbReference type="GO" id="GO:0015031">
    <property type="term" value="P:protein transport"/>
    <property type="evidence" value="ECO:0007669"/>
    <property type="project" value="UniProtKB-KW"/>
</dbReference>
<feature type="domain" description="RH2" evidence="17">
    <location>
        <begin position="272"/>
        <end position="339"/>
    </location>
</feature>
<dbReference type="Pfam" id="PF09744">
    <property type="entry name" value="RH1"/>
    <property type="match status" value="1"/>
</dbReference>
<feature type="domain" description="RH1" evidence="16">
    <location>
        <begin position="3"/>
        <end position="89"/>
    </location>
</feature>
<dbReference type="GO" id="GO:0031267">
    <property type="term" value="F:small GTPase binding"/>
    <property type="evidence" value="ECO:0007669"/>
    <property type="project" value="TreeGrafter"/>
</dbReference>
<dbReference type="GO" id="GO:0005813">
    <property type="term" value="C:centrosome"/>
    <property type="evidence" value="ECO:0007669"/>
    <property type="project" value="UniProtKB-SubCell"/>
</dbReference>
<evidence type="ECO:0000256" key="13">
    <source>
        <dbReference type="ARBA" id="ARBA00040819"/>
    </source>
</evidence>
<dbReference type="SUPFAM" id="SSF161256">
    <property type="entry name" value="RILP dimerisation region"/>
    <property type="match status" value="1"/>
</dbReference>
<evidence type="ECO:0000256" key="2">
    <source>
        <dbReference type="ARBA" id="ARBA00004300"/>
    </source>
</evidence>
<evidence type="ECO:0000256" key="4">
    <source>
        <dbReference type="ARBA" id="ARBA00022448"/>
    </source>
</evidence>
<dbReference type="PANTHER" id="PTHR21502">
    <property type="entry name" value="ZINC FINGER PROTEIN DZIP1"/>
    <property type="match status" value="1"/>
</dbReference>
<comment type="subcellular location">
    <subcellularLocation>
        <location evidence="1">Cell projection</location>
        <location evidence="1">Cilium</location>
    </subcellularLocation>
    <subcellularLocation>
        <location evidence="2">Cytoplasm</location>
        <location evidence="2">Cytoskeleton</location>
        <location evidence="2">Microtubule organizing center</location>
        <location evidence="2">Centrosome</location>
    </subcellularLocation>
    <subcellularLocation>
        <location evidence="3">Cytoplasm</location>
        <location evidence="3">Cytosol</location>
    </subcellularLocation>
</comment>
<dbReference type="InterPro" id="IPR021563">
    <property type="entry name" value="RILP_dimer"/>
</dbReference>
<reference evidence="19" key="1">
    <citation type="journal article" date="2014" name="PLoS ONE">
        <title>The genome and linkage map of the northern pike (Esox lucius): conserved synteny revealed between the salmonid sister group and the Neoteleostei.</title>
        <authorList>
            <person name="Rondeau E.B."/>
            <person name="Minkley D.R."/>
            <person name="Leong J.S."/>
            <person name="Messmer A.M."/>
            <person name="Jantzen J.R."/>
            <person name="von Schalburg K.R."/>
            <person name="Lemon C."/>
            <person name="Bird N.H."/>
            <person name="Koop B.F."/>
        </authorList>
    </citation>
    <scope>NUCLEOTIDE SEQUENCE</scope>
</reference>
<accession>A0A3P9A520</accession>
<evidence type="ECO:0000256" key="9">
    <source>
        <dbReference type="ARBA" id="ARBA00023212"/>
    </source>
</evidence>
<dbReference type="PANTHER" id="PTHR21502:SF6">
    <property type="entry name" value="RILP-LIKE PROTEIN 1"/>
    <property type="match status" value="1"/>
</dbReference>
<dbReference type="GO" id="GO:0060271">
    <property type="term" value="P:cilium assembly"/>
    <property type="evidence" value="ECO:0007669"/>
    <property type="project" value="TreeGrafter"/>
</dbReference>
<dbReference type="CDD" id="cd14445">
    <property type="entry name" value="RILP-like"/>
    <property type="match status" value="1"/>
</dbReference>
<keyword evidence="5" id="KW-0963">Cytoplasm</keyword>
<keyword evidence="6" id="KW-0653">Protein transport</keyword>
<keyword evidence="10" id="KW-0966">Cell projection</keyword>
<dbReference type="GO" id="GO:0046983">
    <property type="term" value="F:protein dimerization activity"/>
    <property type="evidence" value="ECO:0007669"/>
    <property type="project" value="InterPro"/>
</dbReference>
<keyword evidence="9" id="KW-0206">Cytoskeleton</keyword>
<reference evidence="18" key="2">
    <citation type="submission" date="2020-02" db="EMBL/GenBank/DDBJ databases">
        <title>Esox lucius (northern pike) genome, fEsoLuc1, primary haplotype.</title>
        <authorList>
            <person name="Myers G."/>
            <person name="Karagic N."/>
            <person name="Meyer A."/>
            <person name="Pippel M."/>
            <person name="Reichard M."/>
            <person name="Winkler S."/>
            <person name="Tracey A."/>
            <person name="Sims Y."/>
            <person name="Howe K."/>
            <person name="Rhie A."/>
            <person name="Formenti G."/>
            <person name="Durbin R."/>
            <person name="Fedrigo O."/>
            <person name="Jarvis E.D."/>
        </authorList>
    </citation>
    <scope>NUCLEOTIDE SEQUENCE [LARGE SCALE GENOMIC DNA]</scope>
</reference>
<keyword evidence="19" id="KW-1185">Reference proteome</keyword>
<evidence type="ECO:0000256" key="6">
    <source>
        <dbReference type="ARBA" id="ARBA00022927"/>
    </source>
</evidence>
<evidence type="ECO:0000256" key="11">
    <source>
        <dbReference type="ARBA" id="ARBA00038318"/>
    </source>
</evidence>
<keyword evidence="7 15" id="KW-0175">Coiled coil</keyword>
<dbReference type="Gene3D" id="1.20.58.1770">
    <property type="match status" value="1"/>
</dbReference>
<evidence type="ECO:0000256" key="12">
    <source>
        <dbReference type="ARBA" id="ARBA00040816"/>
    </source>
</evidence>
<dbReference type="Bgee" id="ENSELUG00000015330">
    <property type="expression patterns" value="Expressed in muscle tissue and 14 other cell types or tissues"/>
</dbReference>
<keyword evidence="4" id="KW-0813">Transport</keyword>
<evidence type="ECO:0000313" key="18">
    <source>
        <dbReference type="Ensembl" id="ENSELUP00000036102.3"/>
    </source>
</evidence>
<dbReference type="GO" id="GO:0036064">
    <property type="term" value="C:ciliary basal body"/>
    <property type="evidence" value="ECO:0007669"/>
    <property type="project" value="TreeGrafter"/>
</dbReference>
<dbReference type="InterPro" id="IPR051241">
    <property type="entry name" value="DZIP_RILPL"/>
</dbReference>
<dbReference type="Ensembl" id="ENSELUT00000024421.3">
    <property type="protein sequence ID" value="ENSELUP00000036102.3"/>
    <property type="gene ID" value="ENSELUG00000015330.3"/>
</dbReference>
<dbReference type="PROSITE" id="PS51777">
    <property type="entry name" value="RH2"/>
    <property type="match status" value="1"/>
</dbReference>
<protein>
    <recommendedName>
        <fullName evidence="12">RILP-like protein 1</fullName>
    </recommendedName>
    <alternativeName>
        <fullName evidence="13">RILP-like protein 2</fullName>
    </alternativeName>
    <alternativeName>
        <fullName evidence="14">Rab-interacting lysosomal-like protein 1</fullName>
    </alternativeName>
</protein>